<gene>
    <name evidence="14" type="ORF">CC1G_02628</name>
</gene>
<dbReference type="EMBL" id="AACS02000004">
    <property type="protein sequence ID" value="EAU81612.2"/>
    <property type="molecule type" value="Genomic_DNA"/>
</dbReference>
<evidence type="ECO:0000256" key="12">
    <source>
        <dbReference type="SAM" id="SignalP"/>
    </source>
</evidence>
<dbReference type="PANTHER" id="PTHR23235:SF120">
    <property type="entry name" value="KRUPPEL-LIKE FACTOR 15"/>
    <property type="match status" value="1"/>
</dbReference>
<dbReference type="FunFam" id="3.30.160.60:FF:001102">
    <property type="entry name" value="Transcription factor IIIA"/>
    <property type="match status" value="1"/>
</dbReference>
<dbReference type="InterPro" id="IPR013087">
    <property type="entry name" value="Znf_C2H2_type"/>
</dbReference>
<keyword evidence="12" id="KW-0732">Signal</keyword>
<evidence type="ECO:0000259" key="13">
    <source>
        <dbReference type="PROSITE" id="PS50157"/>
    </source>
</evidence>
<evidence type="ECO:0000313" key="15">
    <source>
        <dbReference type="Proteomes" id="UP000001861"/>
    </source>
</evidence>
<dbReference type="KEGG" id="cci:CC1G_02628"/>
<dbReference type="PROSITE" id="PS50157">
    <property type="entry name" value="ZINC_FINGER_C2H2_2"/>
    <property type="match status" value="2"/>
</dbReference>
<keyword evidence="8" id="KW-0804">Transcription</keyword>
<feature type="compositionally biased region" description="Polar residues" evidence="11">
    <location>
        <begin position="35"/>
        <end position="44"/>
    </location>
</feature>
<evidence type="ECO:0000256" key="11">
    <source>
        <dbReference type="SAM" id="MobiDB-lite"/>
    </source>
</evidence>
<dbReference type="VEuPathDB" id="FungiDB:CC1G_02628"/>
<proteinExistence type="inferred from homology"/>
<evidence type="ECO:0000256" key="3">
    <source>
        <dbReference type="ARBA" id="ARBA00022723"/>
    </source>
</evidence>
<dbReference type="GeneID" id="6016797"/>
<feature type="compositionally biased region" description="Low complexity" evidence="11">
    <location>
        <begin position="102"/>
        <end position="119"/>
    </location>
</feature>
<evidence type="ECO:0000256" key="10">
    <source>
        <dbReference type="PROSITE-ProRule" id="PRU00042"/>
    </source>
</evidence>
<reference evidence="14 15" key="1">
    <citation type="journal article" date="2010" name="Proc. Natl. Acad. Sci. U.S.A.">
        <title>Insights into evolution of multicellular fungi from the assembled chromosomes of the mushroom Coprinopsis cinerea (Coprinus cinereus).</title>
        <authorList>
            <person name="Stajich J.E."/>
            <person name="Wilke S.K."/>
            <person name="Ahren D."/>
            <person name="Au C.H."/>
            <person name="Birren B.W."/>
            <person name="Borodovsky M."/>
            <person name="Burns C."/>
            <person name="Canback B."/>
            <person name="Casselton L.A."/>
            <person name="Cheng C.K."/>
            <person name="Deng J."/>
            <person name="Dietrich F.S."/>
            <person name="Fargo D.C."/>
            <person name="Farman M.L."/>
            <person name="Gathman A.C."/>
            <person name="Goldberg J."/>
            <person name="Guigo R."/>
            <person name="Hoegger P.J."/>
            <person name="Hooker J.B."/>
            <person name="Huggins A."/>
            <person name="James T.Y."/>
            <person name="Kamada T."/>
            <person name="Kilaru S."/>
            <person name="Kodira C."/>
            <person name="Kues U."/>
            <person name="Kupfer D."/>
            <person name="Kwan H.S."/>
            <person name="Lomsadze A."/>
            <person name="Li W."/>
            <person name="Lilly W.W."/>
            <person name="Ma L.J."/>
            <person name="Mackey A.J."/>
            <person name="Manning G."/>
            <person name="Martin F."/>
            <person name="Muraguchi H."/>
            <person name="Natvig D.O."/>
            <person name="Palmerini H."/>
            <person name="Ramesh M.A."/>
            <person name="Rehmeyer C.J."/>
            <person name="Roe B.A."/>
            <person name="Shenoy N."/>
            <person name="Stanke M."/>
            <person name="Ter-Hovhannisyan V."/>
            <person name="Tunlid A."/>
            <person name="Velagapudi R."/>
            <person name="Vision T.J."/>
            <person name="Zeng Q."/>
            <person name="Zolan M.E."/>
            <person name="Pukkila P.J."/>
        </authorList>
    </citation>
    <scope>NUCLEOTIDE SEQUENCE [LARGE SCALE GENOMIC DNA]</scope>
    <source>
        <strain evidence="15">Okayama-7 / 130 / ATCC MYA-4618 / FGSC 9003</strain>
    </source>
</reference>
<dbReference type="PANTHER" id="PTHR23235">
    <property type="entry name" value="KRUEPPEL-LIKE TRANSCRIPTION FACTOR"/>
    <property type="match status" value="1"/>
</dbReference>
<evidence type="ECO:0000256" key="7">
    <source>
        <dbReference type="ARBA" id="ARBA00023015"/>
    </source>
</evidence>
<protein>
    <recommendedName>
        <fullName evidence="13">C2H2-type domain-containing protein</fullName>
    </recommendedName>
</protein>
<keyword evidence="4" id="KW-0677">Repeat</keyword>
<evidence type="ECO:0000256" key="1">
    <source>
        <dbReference type="ARBA" id="ARBA00004123"/>
    </source>
</evidence>
<dbReference type="Pfam" id="PF00096">
    <property type="entry name" value="zf-C2H2"/>
    <property type="match status" value="2"/>
</dbReference>
<organism evidence="14 15">
    <name type="scientific">Coprinopsis cinerea (strain Okayama-7 / 130 / ATCC MYA-4618 / FGSC 9003)</name>
    <name type="common">Inky cap fungus</name>
    <name type="synonym">Hormographiella aspergillata</name>
    <dbReference type="NCBI Taxonomy" id="240176"/>
    <lineage>
        <taxon>Eukaryota</taxon>
        <taxon>Fungi</taxon>
        <taxon>Dikarya</taxon>
        <taxon>Basidiomycota</taxon>
        <taxon>Agaricomycotina</taxon>
        <taxon>Agaricomycetes</taxon>
        <taxon>Agaricomycetidae</taxon>
        <taxon>Agaricales</taxon>
        <taxon>Agaricineae</taxon>
        <taxon>Psathyrellaceae</taxon>
        <taxon>Coprinopsis</taxon>
    </lineage>
</organism>
<feature type="region of interest" description="Disordered" evidence="11">
    <location>
        <begin position="35"/>
        <end position="144"/>
    </location>
</feature>
<keyword evidence="9" id="KW-0539">Nucleus</keyword>
<feature type="compositionally biased region" description="Polar residues" evidence="11">
    <location>
        <begin position="135"/>
        <end position="144"/>
    </location>
</feature>
<sequence length="311" mass="33731">MLLLSVLLMHTNIDGGEGFEADLLQDHLSSIQRFPESSQRSSLVSLARPGTRQEIRCTDQPPSPKVAYRRINEVFSSPTPESETELEDTTTPPYELPSPVIQSASVRSPRSSSSGPSQADEPGSPTERTPPSPVSPSSQDKPSSACFTKVVMTKYSNPPGYRAKKVKFHQCTVCGKAFPRPSGLRTHMNTHTKAKPYPCTWEGCDKTFSVISNAKRHYRTHLSGGAPIDDQLTGPYVVDFSEPVVLDASPPASLSTGTNGIPSSSSDSHGEQGSRRTPETPVCLKWLPPGSDTRRSLTKSPVVPFSFYSPS</sequence>
<evidence type="ECO:0000256" key="6">
    <source>
        <dbReference type="ARBA" id="ARBA00022833"/>
    </source>
</evidence>
<keyword evidence="7" id="KW-0805">Transcription regulation</keyword>
<dbReference type="InParanoid" id="A8PBE7"/>
<dbReference type="InterPro" id="IPR036236">
    <property type="entry name" value="Znf_C2H2_sf"/>
</dbReference>
<dbReference type="GO" id="GO:0000981">
    <property type="term" value="F:DNA-binding transcription factor activity, RNA polymerase II-specific"/>
    <property type="evidence" value="ECO:0007669"/>
    <property type="project" value="TreeGrafter"/>
</dbReference>
<comment type="caution">
    <text evidence="14">The sequence shown here is derived from an EMBL/GenBank/DDBJ whole genome shotgun (WGS) entry which is preliminary data.</text>
</comment>
<dbReference type="HOGENOM" id="CLU_894331_0_0_1"/>
<feature type="compositionally biased region" description="Polar residues" evidence="11">
    <location>
        <begin position="252"/>
        <end position="262"/>
    </location>
</feature>
<name>A8PBE7_COPC7</name>
<keyword evidence="3" id="KW-0479">Metal-binding</keyword>
<feature type="chain" id="PRO_5002726852" description="C2H2-type domain-containing protein" evidence="12">
    <location>
        <begin position="19"/>
        <end position="311"/>
    </location>
</feature>
<dbReference type="OrthoDB" id="6077919at2759"/>
<dbReference type="RefSeq" id="XP_001840165.2">
    <property type="nucleotide sequence ID" value="XM_001840113.2"/>
</dbReference>
<evidence type="ECO:0000256" key="9">
    <source>
        <dbReference type="ARBA" id="ARBA00023242"/>
    </source>
</evidence>
<dbReference type="GO" id="GO:0005634">
    <property type="term" value="C:nucleus"/>
    <property type="evidence" value="ECO:0007669"/>
    <property type="project" value="UniProtKB-SubCell"/>
</dbReference>
<comment type="similarity">
    <text evidence="2">Belongs to the krueppel C2H2-type zinc-finger protein family.</text>
</comment>
<dbReference type="FunFam" id="3.30.160.60:FF:000761">
    <property type="entry name" value="Zinc finger protein 449"/>
    <property type="match status" value="1"/>
</dbReference>
<dbReference type="SMART" id="SM00355">
    <property type="entry name" value="ZnF_C2H2"/>
    <property type="match status" value="2"/>
</dbReference>
<dbReference type="AlphaFoldDB" id="A8PBE7"/>
<dbReference type="Gene3D" id="3.30.160.60">
    <property type="entry name" value="Classic Zinc Finger"/>
    <property type="match status" value="2"/>
</dbReference>
<comment type="subcellular location">
    <subcellularLocation>
        <location evidence="1">Nucleus</location>
    </subcellularLocation>
</comment>
<feature type="compositionally biased region" description="Basic and acidic residues" evidence="11">
    <location>
        <begin position="268"/>
        <end position="278"/>
    </location>
</feature>
<evidence type="ECO:0000256" key="5">
    <source>
        <dbReference type="ARBA" id="ARBA00022771"/>
    </source>
</evidence>
<dbReference type="PROSITE" id="PS00028">
    <property type="entry name" value="ZINC_FINGER_C2H2_1"/>
    <property type="match status" value="2"/>
</dbReference>
<feature type="domain" description="C2H2-type" evidence="13">
    <location>
        <begin position="197"/>
        <end position="221"/>
    </location>
</feature>
<feature type="region of interest" description="Disordered" evidence="11">
    <location>
        <begin position="248"/>
        <end position="311"/>
    </location>
</feature>
<feature type="signal peptide" evidence="12">
    <location>
        <begin position="1"/>
        <end position="18"/>
    </location>
</feature>
<keyword evidence="5 10" id="KW-0863">Zinc-finger</keyword>
<evidence type="ECO:0000256" key="2">
    <source>
        <dbReference type="ARBA" id="ARBA00006991"/>
    </source>
</evidence>
<evidence type="ECO:0000256" key="8">
    <source>
        <dbReference type="ARBA" id="ARBA00023163"/>
    </source>
</evidence>
<dbReference type="Proteomes" id="UP000001861">
    <property type="component" value="Unassembled WGS sequence"/>
</dbReference>
<evidence type="ECO:0000313" key="14">
    <source>
        <dbReference type="EMBL" id="EAU81612.2"/>
    </source>
</evidence>
<keyword evidence="15" id="KW-1185">Reference proteome</keyword>
<accession>A8PBE7</accession>
<dbReference type="GO" id="GO:0000978">
    <property type="term" value="F:RNA polymerase II cis-regulatory region sequence-specific DNA binding"/>
    <property type="evidence" value="ECO:0007669"/>
    <property type="project" value="TreeGrafter"/>
</dbReference>
<evidence type="ECO:0000256" key="4">
    <source>
        <dbReference type="ARBA" id="ARBA00022737"/>
    </source>
</evidence>
<feature type="domain" description="C2H2-type" evidence="13">
    <location>
        <begin position="169"/>
        <end position="196"/>
    </location>
</feature>
<dbReference type="SUPFAM" id="SSF57667">
    <property type="entry name" value="beta-beta-alpha zinc fingers"/>
    <property type="match status" value="1"/>
</dbReference>
<dbReference type="GO" id="GO:0008270">
    <property type="term" value="F:zinc ion binding"/>
    <property type="evidence" value="ECO:0007669"/>
    <property type="project" value="UniProtKB-KW"/>
</dbReference>
<dbReference type="eggNOG" id="KOG1721">
    <property type="taxonomic scope" value="Eukaryota"/>
</dbReference>
<keyword evidence="6" id="KW-0862">Zinc</keyword>
<feature type="compositionally biased region" description="Low complexity" evidence="11">
    <location>
        <begin position="300"/>
        <end position="311"/>
    </location>
</feature>